<evidence type="ECO:0000256" key="2">
    <source>
        <dbReference type="ARBA" id="ARBA00022559"/>
    </source>
</evidence>
<comment type="caution">
    <text evidence="6">The sequence shown here is derived from an EMBL/GenBank/DDBJ whole genome shotgun (WGS) entry which is preliminary data.</text>
</comment>
<dbReference type="Proteomes" id="UP001530293">
    <property type="component" value="Unassembled WGS sequence"/>
</dbReference>
<feature type="signal peptide" evidence="4">
    <location>
        <begin position="1"/>
        <end position="27"/>
    </location>
</feature>
<dbReference type="EMBL" id="JALLBG020000195">
    <property type="protein sequence ID" value="KAL3759945.1"/>
    <property type="molecule type" value="Genomic_DNA"/>
</dbReference>
<name>A0ABD3MHD0_9STRA</name>
<keyword evidence="4" id="KW-0732">Signal</keyword>
<dbReference type="GO" id="GO:0004601">
    <property type="term" value="F:peroxidase activity"/>
    <property type="evidence" value="ECO:0007669"/>
    <property type="project" value="UniProtKB-KW"/>
</dbReference>
<dbReference type="PANTHER" id="PTHR11592">
    <property type="entry name" value="GLUTATHIONE PEROXIDASE"/>
    <property type="match status" value="1"/>
</dbReference>
<evidence type="ECO:0000256" key="4">
    <source>
        <dbReference type="SAM" id="SignalP"/>
    </source>
</evidence>
<feature type="domain" description="ShKT" evidence="5">
    <location>
        <begin position="37"/>
        <end position="68"/>
    </location>
</feature>
<evidence type="ECO:0000313" key="7">
    <source>
        <dbReference type="Proteomes" id="UP001530293"/>
    </source>
</evidence>
<dbReference type="SUPFAM" id="SSF52833">
    <property type="entry name" value="Thioredoxin-like"/>
    <property type="match status" value="1"/>
</dbReference>
<dbReference type="InterPro" id="IPR036249">
    <property type="entry name" value="Thioredoxin-like_sf"/>
</dbReference>
<dbReference type="InterPro" id="IPR003582">
    <property type="entry name" value="ShKT_dom"/>
</dbReference>
<evidence type="ECO:0000256" key="3">
    <source>
        <dbReference type="ARBA" id="ARBA00023002"/>
    </source>
</evidence>
<keyword evidence="2" id="KW-0575">Peroxidase</keyword>
<comment type="similarity">
    <text evidence="1">Belongs to the glutathione peroxidase family.</text>
</comment>
<dbReference type="InterPro" id="IPR000889">
    <property type="entry name" value="Glutathione_peroxidase"/>
</dbReference>
<evidence type="ECO:0000259" key="5">
    <source>
        <dbReference type="Pfam" id="PF01549"/>
    </source>
</evidence>
<dbReference type="Pfam" id="PF00255">
    <property type="entry name" value="GSHPx"/>
    <property type="match status" value="1"/>
</dbReference>
<dbReference type="PROSITE" id="PS51355">
    <property type="entry name" value="GLUTATHIONE_PEROXID_3"/>
    <property type="match status" value="1"/>
</dbReference>
<dbReference type="Gene3D" id="3.40.30.10">
    <property type="entry name" value="Glutaredoxin"/>
    <property type="match status" value="1"/>
</dbReference>
<accession>A0ABD3MHD0</accession>
<proteinExistence type="inferred from homology"/>
<dbReference type="Pfam" id="PF01549">
    <property type="entry name" value="ShK"/>
    <property type="match status" value="1"/>
</dbReference>
<feature type="chain" id="PRO_5044740854" description="ShKT domain-containing protein" evidence="4">
    <location>
        <begin position="28"/>
        <end position="250"/>
    </location>
</feature>
<keyword evidence="3" id="KW-0560">Oxidoreductase</keyword>
<dbReference type="PANTHER" id="PTHR11592:SF132">
    <property type="entry name" value="GLUTATHIONE PEROXIDASE 7, CHLOROPLASTIC-RELATED"/>
    <property type="match status" value="1"/>
</dbReference>
<dbReference type="AlphaFoldDB" id="A0ABD3MHD0"/>
<evidence type="ECO:0000313" key="6">
    <source>
        <dbReference type="EMBL" id="KAL3759945.1"/>
    </source>
</evidence>
<gene>
    <name evidence="6" type="ORF">ACHAWU_000568</name>
</gene>
<reference evidence="6 7" key="1">
    <citation type="submission" date="2024-10" db="EMBL/GenBank/DDBJ databases">
        <title>Updated reference genomes for cyclostephanoid diatoms.</title>
        <authorList>
            <person name="Roberts W.R."/>
            <person name="Alverson A.J."/>
        </authorList>
    </citation>
    <scope>NUCLEOTIDE SEQUENCE [LARGE SCALE GENOMIC DNA]</scope>
    <source>
        <strain evidence="6 7">AJA232-27</strain>
    </source>
</reference>
<protein>
    <recommendedName>
        <fullName evidence="5">ShKT domain-containing protein</fullName>
    </recommendedName>
</protein>
<evidence type="ECO:0000256" key="1">
    <source>
        <dbReference type="ARBA" id="ARBA00006926"/>
    </source>
</evidence>
<keyword evidence="7" id="KW-1185">Reference proteome</keyword>
<sequence>MTSYRTIFTTFIPYIILSLICRSGSVASESTLSASGDLFPECEEWAERGDCNPTGRPHFMQKNCRESCYKKTYREPEHRIISDDQDQEFYDLRARDANGKVFSMENLEGYVTVIVNAARVCQYTESFYDVLEHLHSINPWALEILAFPFDRPDIDLSSCREDIERFEKKDGHKIHIMETIDINGPDTHPIYRYLKKLFDVKEMDPNFSHYFFINPDGNYVELHYGISYNSLKTFVDHHVKAELGNSGDEF</sequence>
<organism evidence="6 7">
    <name type="scientific">Discostella pseudostelligera</name>
    <dbReference type="NCBI Taxonomy" id="259834"/>
    <lineage>
        <taxon>Eukaryota</taxon>
        <taxon>Sar</taxon>
        <taxon>Stramenopiles</taxon>
        <taxon>Ochrophyta</taxon>
        <taxon>Bacillariophyta</taxon>
        <taxon>Coscinodiscophyceae</taxon>
        <taxon>Thalassiosirophycidae</taxon>
        <taxon>Stephanodiscales</taxon>
        <taxon>Stephanodiscaceae</taxon>
        <taxon>Discostella</taxon>
    </lineage>
</organism>